<feature type="region of interest" description="Disordered" evidence="1">
    <location>
        <begin position="280"/>
        <end position="301"/>
    </location>
</feature>
<feature type="region of interest" description="Disordered" evidence="1">
    <location>
        <begin position="341"/>
        <end position="375"/>
    </location>
</feature>
<feature type="region of interest" description="Disordered" evidence="1">
    <location>
        <begin position="395"/>
        <end position="421"/>
    </location>
</feature>
<feature type="compositionally biased region" description="Basic and acidic residues" evidence="1">
    <location>
        <begin position="707"/>
        <end position="716"/>
    </location>
</feature>
<dbReference type="Proteomes" id="UP000790833">
    <property type="component" value="Unassembled WGS sequence"/>
</dbReference>
<protein>
    <recommendedName>
        <fullName evidence="2">USP domain-containing protein</fullName>
    </recommendedName>
</protein>
<feature type="region of interest" description="Disordered" evidence="1">
    <location>
        <begin position="707"/>
        <end position="740"/>
    </location>
</feature>
<dbReference type="InterPro" id="IPR028889">
    <property type="entry name" value="USP"/>
</dbReference>
<evidence type="ECO:0000313" key="3">
    <source>
        <dbReference type="EMBL" id="KAG7194039.1"/>
    </source>
</evidence>
<feature type="compositionally biased region" description="Polar residues" evidence="1">
    <location>
        <begin position="346"/>
        <end position="363"/>
    </location>
</feature>
<feature type="domain" description="USP" evidence="2">
    <location>
        <begin position="126"/>
        <end position="585"/>
    </location>
</feature>
<comment type="caution">
    <text evidence="3">The sequence shown here is derived from an EMBL/GenBank/DDBJ whole genome shotgun (WGS) entry which is preliminary data.</text>
</comment>
<evidence type="ECO:0000256" key="1">
    <source>
        <dbReference type="SAM" id="MobiDB-lite"/>
    </source>
</evidence>
<dbReference type="InterPro" id="IPR038765">
    <property type="entry name" value="Papain-like_cys_pep_sf"/>
</dbReference>
<feature type="compositionally biased region" description="Basic residues" evidence="1">
    <location>
        <begin position="838"/>
        <end position="861"/>
    </location>
</feature>
<dbReference type="PROSITE" id="PS50235">
    <property type="entry name" value="USP_3"/>
    <property type="match status" value="1"/>
</dbReference>
<accession>A0A9P8AIP4</accession>
<dbReference type="RefSeq" id="XP_043049586.1">
    <property type="nucleotide sequence ID" value="XM_043195881.1"/>
</dbReference>
<dbReference type="EMBL" id="JAHMUF010000009">
    <property type="protein sequence ID" value="KAG7194039.1"/>
    <property type="molecule type" value="Genomic_DNA"/>
</dbReference>
<dbReference type="OrthoDB" id="6287070at2759"/>
<sequence>MLRRRITQFRRAQPESDKVLGPSFWDEYVSFLTKADYKQMTGDPILPHSKKYSSSSNAVKLLESYFEQLNLDIPSVQALIALLKSPFTQGDVSKAFVLGRFFQLSEQGFFVTIEGRDKFGCAIQFQGSENWENVMCYLDATMFAMFANLDSFEQMLFVSNLHPQASDVHQLSVLLRMYVNLIRSGNLVTTDITVGICNVLFRLGFTEALSHRQQDAASLFEFLTEVLLMPMLTFKVDIKHPGKFNKEDDQKFTKERILFVSLPEEAEAEAEVEATAKAAASVSTSSSSLPDTTASASATTSASDDGVLLEECLELYFNNSIVVKRELERRLTLDTLRETPGLVTHNGENADNSSEASSPLTQSLHRDRKSSNPRYTLRTRSSTLSIWSLNEIDSVGGEGGGGRNNSTTTTSSTTHHGPPNLPKEVSLPAWMFLKLLPFYTDVDDSAAANVKEFANRRPILPICLKNYSFDSADGSSKKSNKRVIIPPIILLPQFVADDPNEQRLPDNFRLILESAVFHKGVSIHSGHFVSAIRKNNRETLVNDEEASNAPWLLYDDMKKNGRVVEKTFDEIFEKEWPYLLFYRLVSDNDGEVKPSTAVRDADGFKELYWNPAAATNTNDEYHQLPPPMTSAFLNTSLSPILSASNSPQLSSSEVGEEFSNLSLNKELSGSSSVPLPDIPPTDPSFIDIRDKYYWYVTDENRNYVRELKPEKNKREPSFSIPRRNSRWSQDSSIDDDAVSSTRSGGFAYNVLTNTSLNGRSIPIDDRATSPKTVEYSPDEIDNKLGKAGVVPSEGGSLKSNISSPALNEVAVEGSSIKFSLGSAEEIVSDQGTSGQPQPHKHHHHHHHHFTHAKSTSKKRNQYKKEKCIIV</sequence>
<dbReference type="AlphaFoldDB" id="A0A9P8AIP4"/>
<feature type="region of interest" description="Disordered" evidence="1">
    <location>
        <begin position="757"/>
        <end position="779"/>
    </location>
</feature>
<dbReference type="SUPFAM" id="SSF54001">
    <property type="entry name" value="Cysteine proteinases"/>
    <property type="match status" value="1"/>
</dbReference>
<feature type="compositionally biased region" description="Low complexity" evidence="1">
    <location>
        <begin position="404"/>
        <end position="414"/>
    </location>
</feature>
<reference evidence="3" key="1">
    <citation type="submission" date="2021-03" db="EMBL/GenBank/DDBJ databases">
        <authorList>
            <person name="Palmer J.M."/>
        </authorList>
    </citation>
    <scope>NUCLEOTIDE SEQUENCE</scope>
    <source>
        <strain evidence="3">ARV_011</strain>
    </source>
</reference>
<dbReference type="GeneID" id="66118616"/>
<proteinExistence type="predicted"/>
<gene>
    <name evidence="3" type="ORF">KQ657_005242</name>
</gene>
<keyword evidence="4" id="KW-1185">Reference proteome</keyword>
<dbReference type="Gene3D" id="3.90.70.10">
    <property type="entry name" value="Cysteine proteinases"/>
    <property type="match status" value="2"/>
</dbReference>
<feature type="region of interest" description="Disordered" evidence="1">
    <location>
        <begin position="826"/>
        <end position="870"/>
    </location>
</feature>
<organism evidence="3 4">
    <name type="scientific">Scheffersomyces spartinae</name>
    <dbReference type="NCBI Taxonomy" id="45513"/>
    <lineage>
        <taxon>Eukaryota</taxon>
        <taxon>Fungi</taxon>
        <taxon>Dikarya</taxon>
        <taxon>Ascomycota</taxon>
        <taxon>Saccharomycotina</taxon>
        <taxon>Pichiomycetes</taxon>
        <taxon>Debaryomycetaceae</taxon>
        <taxon>Scheffersomyces</taxon>
    </lineage>
</organism>
<name>A0A9P8AIP4_9ASCO</name>
<evidence type="ECO:0000259" key="2">
    <source>
        <dbReference type="PROSITE" id="PS50235"/>
    </source>
</evidence>
<evidence type="ECO:0000313" key="4">
    <source>
        <dbReference type="Proteomes" id="UP000790833"/>
    </source>
</evidence>